<evidence type="ECO:0000313" key="2">
    <source>
        <dbReference type="EMBL" id="KNC86722.1"/>
    </source>
</evidence>
<dbReference type="RefSeq" id="XP_014160624.1">
    <property type="nucleotide sequence ID" value="XM_014305149.1"/>
</dbReference>
<name>A0A0L0GCI6_9EUKA</name>
<reference evidence="2 3" key="1">
    <citation type="submission" date="2011-02" db="EMBL/GenBank/DDBJ databases">
        <title>The Genome Sequence of Sphaeroforma arctica JP610.</title>
        <authorList>
            <consortium name="The Broad Institute Genome Sequencing Platform"/>
            <person name="Russ C."/>
            <person name="Cuomo C."/>
            <person name="Young S.K."/>
            <person name="Zeng Q."/>
            <person name="Gargeya S."/>
            <person name="Alvarado L."/>
            <person name="Berlin A."/>
            <person name="Chapman S.B."/>
            <person name="Chen Z."/>
            <person name="Freedman E."/>
            <person name="Gellesch M."/>
            <person name="Goldberg J."/>
            <person name="Griggs A."/>
            <person name="Gujja S."/>
            <person name="Heilman E."/>
            <person name="Heiman D."/>
            <person name="Howarth C."/>
            <person name="Mehta T."/>
            <person name="Neiman D."/>
            <person name="Pearson M."/>
            <person name="Roberts A."/>
            <person name="Saif S."/>
            <person name="Shea T."/>
            <person name="Shenoy N."/>
            <person name="Sisk P."/>
            <person name="Stolte C."/>
            <person name="Sykes S."/>
            <person name="White J."/>
            <person name="Yandava C."/>
            <person name="Burger G."/>
            <person name="Gray M.W."/>
            <person name="Holland P.W.H."/>
            <person name="King N."/>
            <person name="Lang F.B.F."/>
            <person name="Roger A.J."/>
            <person name="Ruiz-Trillo I."/>
            <person name="Haas B."/>
            <person name="Nusbaum C."/>
            <person name="Birren B."/>
        </authorList>
    </citation>
    <scope>NUCLEOTIDE SEQUENCE [LARGE SCALE GENOMIC DNA]</scope>
    <source>
        <strain evidence="2 3">JP610</strain>
    </source>
</reference>
<dbReference type="AlphaFoldDB" id="A0A0L0GCI6"/>
<evidence type="ECO:0000313" key="3">
    <source>
        <dbReference type="Proteomes" id="UP000054560"/>
    </source>
</evidence>
<organism evidence="2 3">
    <name type="scientific">Sphaeroforma arctica JP610</name>
    <dbReference type="NCBI Taxonomy" id="667725"/>
    <lineage>
        <taxon>Eukaryota</taxon>
        <taxon>Ichthyosporea</taxon>
        <taxon>Ichthyophonida</taxon>
        <taxon>Sphaeroforma</taxon>
    </lineage>
</organism>
<dbReference type="GeneID" id="25901646"/>
<accession>A0A0L0GCI6</accession>
<dbReference type="EMBL" id="KQ241639">
    <property type="protein sequence ID" value="KNC86722.1"/>
    <property type="molecule type" value="Genomic_DNA"/>
</dbReference>
<evidence type="ECO:0000256" key="1">
    <source>
        <dbReference type="SAM" id="MobiDB-lite"/>
    </source>
</evidence>
<gene>
    <name evidence="2" type="ORF">SARC_01142</name>
</gene>
<feature type="region of interest" description="Disordered" evidence="1">
    <location>
        <begin position="1"/>
        <end position="26"/>
    </location>
</feature>
<dbReference type="Proteomes" id="UP000054560">
    <property type="component" value="Unassembled WGS sequence"/>
</dbReference>
<proteinExistence type="predicted"/>
<protein>
    <submittedName>
        <fullName evidence="2">Uncharacterized protein</fullName>
    </submittedName>
</protein>
<sequence length="105" mass="11706">MPTQRKLSRNSSATVNQEEAITSQSVPFSQGQANVDLRKAICHTEAREYTRLINIVDLISTSINSTSQNAQKTSSDLDALVQTMDAIKDQLSFCLDHDFLPHIKQ</sequence>
<keyword evidence="3" id="KW-1185">Reference proteome</keyword>